<feature type="compositionally biased region" description="Basic and acidic residues" evidence="1">
    <location>
        <begin position="62"/>
        <end position="75"/>
    </location>
</feature>
<protein>
    <submittedName>
        <fullName evidence="2">Uncharacterized protein</fullName>
    </submittedName>
</protein>
<dbReference type="EMBL" id="VSSQ01113539">
    <property type="protein sequence ID" value="MPN49880.1"/>
    <property type="molecule type" value="Genomic_DNA"/>
</dbReference>
<accession>A0A645IFJ4</accession>
<feature type="region of interest" description="Disordered" evidence="1">
    <location>
        <begin position="1"/>
        <end position="23"/>
    </location>
</feature>
<name>A0A645IFJ4_9ZZZZ</name>
<organism evidence="2">
    <name type="scientific">bioreactor metagenome</name>
    <dbReference type="NCBI Taxonomy" id="1076179"/>
    <lineage>
        <taxon>unclassified sequences</taxon>
        <taxon>metagenomes</taxon>
        <taxon>ecological metagenomes</taxon>
    </lineage>
</organism>
<evidence type="ECO:0000256" key="1">
    <source>
        <dbReference type="SAM" id="MobiDB-lite"/>
    </source>
</evidence>
<reference evidence="2" key="1">
    <citation type="submission" date="2019-08" db="EMBL/GenBank/DDBJ databases">
        <authorList>
            <person name="Kucharzyk K."/>
            <person name="Murdoch R.W."/>
            <person name="Higgins S."/>
            <person name="Loffler F."/>
        </authorList>
    </citation>
    <scope>NUCLEOTIDE SEQUENCE</scope>
</reference>
<evidence type="ECO:0000313" key="2">
    <source>
        <dbReference type="EMBL" id="MPN49880.1"/>
    </source>
</evidence>
<feature type="region of interest" description="Disordered" evidence="1">
    <location>
        <begin position="49"/>
        <end position="75"/>
    </location>
</feature>
<sequence length="190" mass="21964">MRRFGQPDGHRQRRGCRRSGETEQQISVFTHRVRVADDDFPVAFQLAAGTQFSPGNPHKRIVPGERPERQRQDVEKRVPRPAVMVFMLQQEPELLFGKLPQRLHRQQQFAGETAEQRRPQLPFAGVKQDHRARQRAALLQHPVPVCQHPGVGNRRQRAYHPAAAQIAAQQEQQGWKRQEADDAHFQRFAV</sequence>
<dbReference type="AlphaFoldDB" id="A0A645IFJ4"/>
<comment type="caution">
    <text evidence="2">The sequence shown here is derived from an EMBL/GenBank/DDBJ whole genome shotgun (WGS) entry which is preliminary data.</text>
</comment>
<gene>
    <name evidence="2" type="ORF">SDC9_197504</name>
</gene>
<proteinExistence type="predicted"/>